<dbReference type="AlphaFoldDB" id="A0AAX1N473"/>
<accession>A0AAX1N473</accession>
<organism evidence="1 2">
    <name type="scientific">Flammeovirga yaeyamensis</name>
    <dbReference type="NCBI Taxonomy" id="367791"/>
    <lineage>
        <taxon>Bacteria</taxon>
        <taxon>Pseudomonadati</taxon>
        <taxon>Bacteroidota</taxon>
        <taxon>Cytophagia</taxon>
        <taxon>Cytophagales</taxon>
        <taxon>Flammeovirgaceae</taxon>
        <taxon>Flammeovirga</taxon>
    </lineage>
</organism>
<dbReference type="Gene3D" id="3.30.460.10">
    <property type="entry name" value="Beta Polymerase, domain 2"/>
    <property type="match status" value="1"/>
</dbReference>
<dbReference type="EMBL" id="CP076132">
    <property type="protein sequence ID" value="QWG00713.1"/>
    <property type="molecule type" value="Genomic_DNA"/>
</dbReference>
<protein>
    <submittedName>
        <fullName evidence="1">Uncharacterized protein</fullName>
    </submittedName>
</protein>
<proteinExistence type="predicted"/>
<dbReference type="KEGG" id="fya:KMW28_13735"/>
<keyword evidence="2" id="KW-1185">Reference proteome</keyword>
<dbReference type="InterPro" id="IPR043519">
    <property type="entry name" value="NT_sf"/>
</dbReference>
<gene>
    <name evidence="1" type="ORF">KMW28_13735</name>
</gene>
<sequence>MYGDSLKLNDILELSIQLDETLLPYKFDLIIFNQIKNTALIEHIDTIGITLYQKQ</sequence>
<evidence type="ECO:0000313" key="2">
    <source>
        <dbReference type="Proteomes" id="UP000678679"/>
    </source>
</evidence>
<name>A0AAX1N473_9BACT</name>
<evidence type="ECO:0000313" key="1">
    <source>
        <dbReference type="EMBL" id="QWG00713.1"/>
    </source>
</evidence>
<reference evidence="1 2" key="1">
    <citation type="submission" date="2021-05" db="EMBL/GenBank/DDBJ databases">
        <title>Comparative genomic studies on the polysaccharide-degrading batcterial strains of the Flammeovirga genus.</title>
        <authorList>
            <person name="Zewei F."/>
            <person name="Zheng Z."/>
            <person name="Yu L."/>
            <person name="Ruyue G."/>
            <person name="Yanhong M."/>
            <person name="Yuanyuan C."/>
            <person name="Jingyan G."/>
            <person name="Wenjun H."/>
        </authorList>
    </citation>
    <scope>NUCLEOTIDE SEQUENCE [LARGE SCALE GENOMIC DNA]</scope>
    <source>
        <strain evidence="1 2">NBRC:100898</strain>
    </source>
</reference>
<dbReference type="Proteomes" id="UP000678679">
    <property type="component" value="Chromosome 1"/>
</dbReference>